<evidence type="ECO:0000313" key="1">
    <source>
        <dbReference type="EMBL" id="AII04606.1"/>
    </source>
</evidence>
<proteinExistence type="predicted"/>
<dbReference type="Proteomes" id="UP000028488">
    <property type="component" value="Chromosome"/>
</dbReference>
<protein>
    <submittedName>
        <fullName evidence="1">Molybdenum cofactor biosynthesis protein MoaD</fullName>
    </submittedName>
</protein>
<dbReference type="InterPro" id="IPR016155">
    <property type="entry name" value="Mopterin_synth/thiamin_S_b"/>
</dbReference>
<dbReference type="InterPro" id="IPR012675">
    <property type="entry name" value="Beta-grasp_dom_sf"/>
</dbReference>
<dbReference type="AlphaFoldDB" id="A0A076EG07"/>
<accession>A0A076EG07</accession>
<dbReference type="InterPro" id="IPR003749">
    <property type="entry name" value="ThiS/MoaD-like"/>
</dbReference>
<organism evidence="1 2">
    <name type="scientific">Rhodococcus opacus</name>
    <name type="common">Nocardia opaca</name>
    <dbReference type="NCBI Taxonomy" id="37919"/>
    <lineage>
        <taxon>Bacteria</taxon>
        <taxon>Bacillati</taxon>
        <taxon>Actinomycetota</taxon>
        <taxon>Actinomycetes</taxon>
        <taxon>Mycobacteriales</taxon>
        <taxon>Nocardiaceae</taxon>
        <taxon>Rhodococcus</taxon>
    </lineage>
</organism>
<dbReference type="SUPFAM" id="SSF54285">
    <property type="entry name" value="MoaD/ThiS"/>
    <property type="match status" value="1"/>
</dbReference>
<dbReference type="Pfam" id="PF02597">
    <property type="entry name" value="ThiS"/>
    <property type="match status" value="1"/>
</dbReference>
<reference evidence="1 2" key="1">
    <citation type="submission" date="2014-07" db="EMBL/GenBank/DDBJ databases">
        <title>Genome Sequence of Rhodococcus opacus Strain R7, a Biodegrader of Mono- and Polycyclic Aromatic Hydrocarbons.</title>
        <authorList>
            <person name="Di Gennaro P."/>
            <person name="Zampolli J."/>
            <person name="Presti I."/>
            <person name="Cappelletti M."/>
            <person name="D'Ursi P."/>
            <person name="Orro A."/>
            <person name="Mezzelani A."/>
            <person name="Milanesi L."/>
        </authorList>
    </citation>
    <scope>NUCLEOTIDE SEQUENCE [LARGE SCALE GENOMIC DNA]</scope>
    <source>
        <strain evidence="1 2">R7</strain>
    </source>
</reference>
<dbReference type="RefSeq" id="WP_128638985.1">
    <property type="nucleotide sequence ID" value="NZ_CP008947.1"/>
</dbReference>
<name>A0A076EG07_RHOOP</name>
<sequence>MDDVTGISVRYFAAAADAAGRTKETLDLPAGADLGQVKALLLAKYGPDMQQVLSVSAFLVDSELTRDLTRTAGAQVDVLPPFAGG</sequence>
<evidence type="ECO:0000313" key="2">
    <source>
        <dbReference type="Proteomes" id="UP000028488"/>
    </source>
</evidence>
<dbReference type="Gene3D" id="3.10.20.30">
    <property type="match status" value="1"/>
</dbReference>
<gene>
    <name evidence="1" type="ORF">EP51_08355</name>
</gene>
<dbReference type="eggNOG" id="COG1977">
    <property type="taxonomic scope" value="Bacteria"/>
</dbReference>
<dbReference type="EMBL" id="CP008947">
    <property type="protein sequence ID" value="AII04606.1"/>
    <property type="molecule type" value="Genomic_DNA"/>
</dbReference>